<dbReference type="CDD" id="cd00082">
    <property type="entry name" value="HisKA"/>
    <property type="match status" value="1"/>
</dbReference>
<dbReference type="GO" id="GO:0000155">
    <property type="term" value="F:phosphorelay sensor kinase activity"/>
    <property type="evidence" value="ECO:0007669"/>
    <property type="project" value="InterPro"/>
</dbReference>
<dbReference type="AlphaFoldDB" id="A0A430AZN3"/>
<keyword evidence="5" id="KW-0808">Transferase</keyword>
<dbReference type="PRINTS" id="PR00344">
    <property type="entry name" value="BCTRLSENSOR"/>
</dbReference>
<dbReference type="Pfam" id="PF00512">
    <property type="entry name" value="HisKA"/>
    <property type="match status" value="1"/>
</dbReference>
<dbReference type="InterPro" id="IPR003661">
    <property type="entry name" value="HisK_dim/P_dom"/>
</dbReference>
<feature type="domain" description="Histidine kinase" evidence="8">
    <location>
        <begin position="90"/>
        <end position="303"/>
    </location>
</feature>
<dbReference type="InterPro" id="IPR036890">
    <property type="entry name" value="HATPase_C_sf"/>
</dbReference>
<dbReference type="InterPro" id="IPR003594">
    <property type="entry name" value="HATPase_dom"/>
</dbReference>
<evidence type="ECO:0000256" key="5">
    <source>
        <dbReference type="ARBA" id="ARBA00022679"/>
    </source>
</evidence>
<comment type="subcellular location">
    <subcellularLocation>
        <location evidence="2">Membrane</location>
    </subcellularLocation>
</comment>
<comment type="catalytic activity">
    <reaction evidence="1">
        <text>ATP + protein L-histidine = ADP + protein N-phospho-L-histidine.</text>
        <dbReference type="EC" id="2.7.13.3"/>
    </reaction>
</comment>
<reference evidence="9 10" key="1">
    <citation type="submission" date="2017-05" db="EMBL/GenBank/DDBJ databases">
        <title>Vagococcus spp. assemblies.</title>
        <authorList>
            <person name="Gulvik C.A."/>
        </authorList>
    </citation>
    <scope>NUCLEOTIDE SEQUENCE [LARGE SCALE GENOMIC DNA]</scope>
    <source>
        <strain evidence="9 10">CCUG 51432</strain>
    </source>
</reference>
<evidence type="ECO:0000256" key="4">
    <source>
        <dbReference type="ARBA" id="ARBA00022553"/>
    </source>
</evidence>
<dbReference type="InterPro" id="IPR004358">
    <property type="entry name" value="Sig_transdc_His_kin-like_C"/>
</dbReference>
<evidence type="ECO:0000256" key="2">
    <source>
        <dbReference type="ARBA" id="ARBA00004370"/>
    </source>
</evidence>
<dbReference type="PANTHER" id="PTHR45453">
    <property type="entry name" value="PHOSPHATE REGULON SENSOR PROTEIN PHOR"/>
    <property type="match status" value="1"/>
</dbReference>
<keyword evidence="6" id="KW-0418">Kinase</keyword>
<dbReference type="PANTHER" id="PTHR45453:SF1">
    <property type="entry name" value="PHOSPHATE REGULON SENSOR PROTEIN PHOR"/>
    <property type="match status" value="1"/>
</dbReference>
<dbReference type="EC" id="2.7.13.3" evidence="3"/>
<evidence type="ECO:0000256" key="7">
    <source>
        <dbReference type="ARBA" id="ARBA00023012"/>
    </source>
</evidence>
<dbReference type="RefSeq" id="WP_126807888.1">
    <property type="nucleotide sequence ID" value="NZ_NGKA01000005.1"/>
</dbReference>
<dbReference type="Gene3D" id="1.10.287.130">
    <property type="match status" value="1"/>
</dbReference>
<protein>
    <recommendedName>
        <fullName evidence="3">histidine kinase</fullName>
        <ecNumber evidence="3">2.7.13.3</ecNumber>
    </recommendedName>
</protein>
<keyword evidence="7" id="KW-0902">Two-component regulatory system</keyword>
<dbReference type="GO" id="GO:0004721">
    <property type="term" value="F:phosphoprotein phosphatase activity"/>
    <property type="evidence" value="ECO:0007669"/>
    <property type="project" value="TreeGrafter"/>
</dbReference>
<keyword evidence="10" id="KW-1185">Reference proteome</keyword>
<evidence type="ECO:0000313" key="9">
    <source>
        <dbReference type="EMBL" id="RSU13553.1"/>
    </source>
</evidence>
<evidence type="ECO:0000256" key="1">
    <source>
        <dbReference type="ARBA" id="ARBA00000085"/>
    </source>
</evidence>
<evidence type="ECO:0000256" key="3">
    <source>
        <dbReference type="ARBA" id="ARBA00012438"/>
    </source>
</evidence>
<proteinExistence type="predicted"/>
<evidence type="ECO:0000259" key="8">
    <source>
        <dbReference type="PROSITE" id="PS50109"/>
    </source>
</evidence>
<name>A0A430AZN3_9ENTE</name>
<comment type="caution">
    <text evidence="9">The sequence shown here is derived from an EMBL/GenBank/DDBJ whole genome shotgun (WGS) entry which is preliminary data.</text>
</comment>
<evidence type="ECO:0000313" key="10">
    <source>
        <dbReference type="Proteomes" id="UP000287605"/>
    </source>
</evidence>
<dbReference type="SMART" id="SM00388">
    <property type="entry name" value="HisKA"/>
    <property type="match status" value="1"/>
</dbReference>
<dbReference type="GO" id="GO:0016036">
    <property type="term" value="P:cellular response to phosphate starvation"/>
    <property type="evidence" value="ECO:0007669"/>
    <property type="project" value="TreeGrafter"/>
</dbReference>
<dbReference type="InterPro" id="IPR050351">
    <property type="entry name" value="BphY/WalK/GraS-like"/>
</dbReference>
<dbReference type="SUPFAM" id="SSF55874">
    <property type="entry name" value="ATPase domain of HSP90 chaperone/DNA topoisomerase II/histidine kinase"/>
    <property type="match status" value="1"/>
</dbReference>
<dbReference type="Pfam" id="PF02518">
    <property type="entry name" value="HATPase_c"/>
    <property type="match status" value="1"/>
</dbReference>
<keyword evidence="4" id="KW-0597">Phosphoprotein</keyword>
<dbReference type="InterPro" id="IPR036097">
    <property type="entry name" value="HisK_dim/P_sf"/>
</dbReference>
<dbReference type="EMBL" id="NGKA01000005">
    <property type="protein sequence ID" value="RSU13553.1"/>
    <property type="molecule type" value="Genomic_DNA"/>
</dbReference>
<sequence length="303" mass="34376">MGTMLMILIIIVSLAICIRSRYLSIQAQRTLDTFNHQLDEALKGNLVEVSYDEHYISQIGEKINRFLSMTSFQQEKNQEEKDGVKELVSNISHQTKTPLANLTIYSQLLLEQPLPKEAEMFANEIQTHTNKMSFLVERLMKTSYMENNLINIHKEKISVKQLLEESLSSVALQGQSKNLSFVGQTAITNEIFCDRRWTLEALNNVLDNAVKYSPSHGTVSFSCEQQEFFTKITIRDEGEGIPEGEQAQIFKRFFRGKGSLGKEGLGIGLFLVRKIMEEQNGFVKVSTPSTGGAEFSLFFPRES</sequence>
<dbReference type="CDD" id="cd00075">
    <property type="entry name" value="HATPase"/>
    <property type="match status" value="1"/>
</dbReference>
<dbReference type="GO" id="GO:0005886">
    <property type="term" value="C:plasma membrane"/>
    <property type="evidence" value="ECO:0007669"/>
    <property type="project" value="TreeGrafter"/>
</dbReference>
<accession>A0A430AZN3</accession>
<evidence type="ECO:0000256" key="6">
    <source>
        <dbReference type="ARBA" id="ARBA00022777"/>
    </source>
</evidence>
<dbReference type="SMART" id="SM00387">
    <property type="entry name" value="HATPase_c"/>
    <property type="match status" value="1"/>
</dbReference>
<dbReference type="OrthoDB" id="9773956at2"/>
<dbReference type="Gene3D" id="3.30.565.10">
    <property type="entry name" value="Histidine kinase-like ATPase, C-terminal domain"/>
    <property type="match status" value="1"/>
</dbReference>
<dbReference type="PROSITE" id="PS50109">
    <property type="entry name" value="HIS_KIN"/>
    <property type="match status" value="1"/>
</dbReference>
<gene>
    <name evidence="9" type="ORF">CBF29_04690</name>
</gene>
<organism evidence="9 10">
    <name type="scientific">Vagococcus elongatus</name>
    <dbReference type="NCBI Taxonomy" id="180344"/>
    <lineage>
        <taxon>Bacteria</taxon>
        <taxon>Bacillati</taxon>
        <taxon>Bacillota</taxon>
        <taxon>Bacilli</taxon>
        <taxon>Lactobacillales</taxon>
        <taxon>Enterococcaceae</taxon>
        <taxon>Vagococcus</taxon>
    </lineage>
</organism>
<dbReference type="Proteomes" id="UP000287605">
    <property type="component" value="Unassembled WGS sequence"/>
</dbReference>
<dbReference type="SUPFAM" id="SSF47384">
    <property type="entry name" value="Homodimeric domain of signal transducing histidine kinase"/>
    <property type="match status" value="1"/>
</dbReference>
<dbReference type="InterPro" id="IPR005467">
    <property type="entry name" value="His_kinase_dom"/>
</dbReference>